<sequence>MAAVEQTILIVDDAPENLTVLSELLQPIYRVRVAKSGEKALHIAGTEPYPNLILLDVMMPGMDGYQVFAKLRANPDTADIPVIFVTAMDSSEAELYGLDMGAVDYLSKPIKPPILLARVRIQLELKQARDWLRDQNTYLEAEIAKRMAENELIQEVSIRALAHLAEIRDPETGNHILRTQGYVHQLGLLLRAHPRFTTTLSERYIKLLARSAPLHDIGKVGIPDAILRKPGAFSPEEWEIMKTHAKMGSDAIEKAEQDTEQTVEFLRLAKEIAHHHHEKWNGSGYPDGLSGDAIPLSARIMALADVFDALISRRVYKEPMPYDKVRAIITDGRGQHFDPDIVDTFLTHFEIFCGIAERYKDPPAEATE</sequence>
<dbReference type="InterPro" id="IPR011006">
    <property type="entry name" value="CheY-like_superfamily"/>
</dbReference>
<dbReference type="InterPro" id="IPR001789">
    <property type="entry name" value="Sig_transdc_resp-reg_receiver"/>
</dbReference>
<evidence type="ECO:0000313" key="5">
    <source>
        <dbReference type="Proteomes" id="UP000197019"/>
    </source>
</evidence>
<dbReference type="EMBL" id="CP022129">
    <property type="protein sequence ID" value="ASF44850.1"/>
    <property type="molecule type" value="Genomic_DNA"/>
</dbReference>
<feature type="domain" description="Response regulatory" evidence="2">
    <location>
        <begin position="7"/>
        <end position="123"/>
    </location>
</feature>
<dbReference type="KEGG" id="mpsy:CEK71_01540"/>
<keyword evidence="1" id="KW-0597">Phosphoprotein</keyword>
<accession>A0A1Z4BUC6</accession>
<dbReference type="SMART" id="SM00448">
    <property type="entry name" value="REC"/>
    <property type="match status" value="1"/>
</dbReference>
<dbReference type="CDD" id="cd00077">
    <property type="entry name" value="HDc"/>
    <property type="match status" value="1"/>
</dbReference>
<dbReference type="PANTHER" id="PTHR45228:SF5">
    <property type="entry name" value="CYCLIC DI-GMP PHOSPHODIESTERASE VC_1348-RELATED"/>
    <property type="match status" value="1"/>
</dbReference>
<dbReference type="GO" id="GO:0008081">
    <property type="term" value="F:phosphoric diester hydrolase activity"/>
    <property type="evidence" value="ECO:0007669"/>
    <property type="project" value="UniProtKB-ARBA"/>
</dbReference>
<feature type="modified residue" description="4-aspartylphosphate" evidence="1">
    <location>
        <position position="56"/>
    </location>
</feature>
<dbReference type="Gene3D" id="3.40.50.2300">
    <property type="match status" value="1"/>
</dbReference>
<dbReference type="PANTHER" id="PTHR45228">
    <property type="entry name" value="CYCLIC DI-GMP PHOSPHODIESTERASE TM_0186-RELATED"/>
    <property type="match status" value="1"/>
</dbReference>
<evidence type="ECO:0000259" key="3">
    <source>
        <dbReference type="PROSITE" id="PS51832"/>
    </source>
</evidence>
<evidence type="ECO:0000313" key="4">
    <source>
        <dbReference type="EMBL" id="ASF44850.1"/>
    </source>
</evidence>
<dbReference type="SUPFAM" id="SSF52172">
    <property type="entry name" value="CheY-like"/>
    <property type="match status" value="1"/>
</dbReference>
<organism evidence="4 5">
    <name type="scientific">Methylovulum psychrotolerans</name>
    <dbReference type="NCBI Taxonomy" id="1704499"/>
    <lineage>
        <taxon>Bacteria</taxon>
        <taxon>Pseudomonadati</taxon>
        <taxon>Pseudomonadota</taxon>
        <taxon>Gammaproteobacteria</taxon>
        <taxon>Methylococcales</taxon>
        <taxon>Methylococcaceae</taxon>
        <taxon>Methylovulum</taxon>
    </lineage>
</organism>
<dbReference type="InterPro" id="IPR052020">
    <property type="entry name" value="Cyclic_di-GMP/3'3'-cGAMP_PDE"/>
</dbReference>
<dbReference type="PROSITE" id="PS51832">
    <property type="entry name" value="HD_GYP"/>
    <property type="match status" value="1"/>
</dbReference>
<protein>
    <submittedName>
        <fullName evidence="4">Two-component system response regulator</fullName>
    </submittedName>
</protein>
<dbReference type="OrthoDB" id="9802066at2"/>
<evidence type="ECO:0000256" key="1">
    <source>
        <dbReference type="PROSITE-ProRule" id="PRU00169"/>
    </source>
</evidence>
<feature type="domain" description="HD-GYP" evidence="3">
    <location>
        <begin position="150"/>
        <end position="361"/>
    </location>
</feature>
<dbReference type="SUPFAM" id="SSF109604">
    <property type="entry name" value="HD-domain/PDEase-like"/>
    <property type="match status" value="1"/>
</dbReference>
<dbReference type="Pfam" id="PF13487">
    <property type="entry name" value="HD_5"/>
    <property type="match status" value="1"/>
</dbReference>
<dbReference type="SMART" id="SM00471">
    <property type="entry name" value="HDc"/>
    <property type="match status" value="1"/>
</dbReference>
<dbReference type="Proteomes" id="UP000197019">
    <property type="component" value="Chromosome"/>
</dbReference>
<dbReference type="InterPro" id="IPR037522">
    <property type="entry name" value="HD_GYP_dom"/>
</dbReference>
<dbReference type="Gene3D" id="1.10.3210.10">
    <property type="entry name" value="Hypothetical protein af1432"/>
    <property type="match status" value="1"/>
</dbReference>
<dbReference type="InterPro" id="IPR003607">
    <property type="entry name" value="HD/PDEase_dom"/>
</dbReference>
<dbReference type="GO" id="GO:0000160">
    <property type="term" value="P:phosphorelay signal transduction system"/>
    <property type="evidence" value="ECO:0007669"/>
    <property type="project" value="InterPro"/>
</dbReference>
<dbReference type="AlphaFoldDB" id="A0A1Z4BUC6"/>
<proteinExistence type="predicted"/>
<dbReference type="Pfam" id="PF00072">
    <property type="entry name" value="Response_reg"/>
    <property type="match status" value="1"/>
</dbReference>
<dbReference type="PROSITE" id="PS50110">
    <property type="entry name" value="RESPONSE_REGULATORY"/>
    <property type="match status" value="1"/>
</dbReference>
<reference evidence="4 5" key="1">
    <citation type="submission" date="2017-06" db="EMBL/GenBank/DDBJ databases">
        <title>Genome Sequencing of the methanotroph Methylovulum psychrotolerants str. HV10-M2 isolated from a high-altitude environment.</title>
        <authorList>
            <person name="Mateos-Rivera A."/>
        </authorList>
    </citation>
    <scope>NUCLEOTIDE SEQUENCE [LARGE SCALE GENOMIC DNA]</scope>
    <source>
        <strain evidence="4 5">HV10_M2</strain>
    </source>
</reference>
<name>A0A1Z4BUC6_9GAMM</name>
<gene>
    <name evidence="4" type="ORF">CEK71_01540</name>
</gene>
<keyword evidence="5" id="KW-1185">Reference proteome</keyword>
<evidence type="ECO:0000259" key="2">
    <source>
        <dbReference type="PROSITE" id="PS50110"/>
    </source>
</evidence>
<dbReference type="RefSeq" id="WP_088617733.1">
    <property type="nucleotide sequence ID" value="NZ_CP022129.1"/>
</dbReference>